<sequence length="1305" mass="152206">MDIEKLLNAGRKLPLSVYEKKLYPRFESCKTDADYKDFFSTLQKVMVTQRPFVLESWCEFLSKVICDHDKYSEDLINFIDHILAALAKKKNVLCEKSVRSLITTCLFPKEHMSDFESILPKVEDLQGISSLNFSANKTYQTRLIEKLDSLDISSLVVEIFDSFCSQTESIELCIKFFAIVYVKLLNNKSKTTFQYLHGLLMILERKQVHRKHIEIFEQIWNDVKPLMHEFKAISSNVLPLIIKIHPAIANDCLEELIEYSITNSQDLFKSLVEAYSSSRKFDEFLLVLMPIANSWDCEFPSFVFSLIGHVISEMNLQMFNLVYKALKTFLPEPSAKRLDFEIHINLMKVFYILICRNRFSNEIESLDEQIVFLLNYKMNERSLYYLKLVAIIIVKRMRRWNLLKKFCKIPGDDIATLELKFLRSVKKDKINKWVKKCGNKRDLILMFLKYPKYFQGIEVPLDDQNLLNNLNHSQVYEVKLFNPQTLNFVISTNPEFIFYFPKEIILEHVEQIENSLESISEDKKWKILSNLLLICPEICKSLRLSKILNSREFSDFWFDVLKSFISFRAHSVPKSDRKQLNLTIRDWIENESIQHLVSIIKLDLQHGIGLEYPSNVNELMKNREIYFLLKLLRGAGNLFSFSQSLDLSILIDEFKCEEFFIPCVCIHLCQRLSLEQNFQFMNILALEKNSPIELFKHFVIRSIYPNEIFKFVFEKAIIQNAKEFLPFVDCFDKVNLNLDPGDFDLNHLLNSNLNVKQLLLFLQHFIHFSEKIESCLKVLFHATLANELCNKDKENIIMLTFRLTKATTNFKSTASLFIELFVSLLPLCFGSDDAASLFRRLMDFVSQLKIFPHKLLLPILDSYLSQVLHFKINSPFLEEAMYHVLKVIPSDDANSLLMTVSAPKKALMKHGSAGNNAPLPRPKEEKQDFAHFVRSFGLICVLCIVLYFTRSTTYTESLYKALPVEPLKFDPDIPALAFLLMAHNKVTLDGLLISLSNIYSTKHLYVFHLDAKIPEEDVEEFMGSLNIVTKAYNDNIIFAPRINVTWATFSIIEAELNMLHAAYSWSTDKSQKEKWQHAILLCGSTIPVHSLRYIEQKFKFFGPDPNIVFDSHGFEKSCKYDEKPNHICKRTFARCANPECTSMIHSYNGGVIYKGPQWVVLSRNFVEFMYTEGNEYFRGWETYFKEKTPIHNFADESFFQTLVMNSRFKDTARIGDMPHNATDKVKFIDYYLYKKWDVKNCKTNPKIYTGDDVRYFGSPCEIGLDDWSDSWLNFMFLRKVVTGKDAGLVSMIAHNIWNVEMGLRY</sequence>
<dbReference type="GO" id="GO:0000139">
    <property type="term" value="C:Golgi membrane"/>
    <property type="evidence" value="ECO:0007669"/>
    <property type="project" value="UniProtKB-SubCell"/>
</dbReference>
<evidence type="ECO:0000256" key="13">
    <source>
        <dbReference type="ARBA" id="ARBA00022989"/>
    </source>
</evidence>
<evidence type="ECO:0000313" key="21">
    <source>
        <dbReference type="EMBL" id="RKP19940.1"/>
    </source>
</evidence>
<keyword evidence="8 20" id="KW-0808">Transferase</keyword>
<evidence type="ECO:0000256" key="9">
    <source>
        <dbReference type="ARBA" id="ARBA00022692"/>
    </source>
</evidence>
<evidence type="ECO:0000256" key="14">
    <source>
        <dbReference type="ARBA" id="ARBA00023034"/>
    </source>
</evidence>
<keyword evidence="14" id="KW-0333">Golgi apparatus</keyword>
<keyword evidence="22" id="KW-1185">Reference proteome</keyword>
<reference evidence="23" key="2">
    <citation type="journal article" date="2018" name="Nat. Microbiol.">
        <title>Leveraging single-cell genomics to expand the fungal tree of life.</title>
        <authorList>
            <person name="Ahrendt S.R."/>
            <person name="Quandt C.A."/>
            <person name="Ciobanu D."/>
            <person name="Clum A."/>
            <person name="Salamov A."/>
            <person name="Andreopoulos B."/>
            <person name="Cheng J.F."/>
            <person name="Woyke T."/>
            <person name="Pelin A."/>
            <person name="Henrissat B."/>
            <person name="Reynolds N.K."/>
            <person name="Benny G.L."/>
            <person name="Smith M.E."/>
            <person name="James T.Y."/>
            <person name="Grigoriev I.V."/>
        </authorList>
    </citation>
    <scope>NUCLEOTIDE SEQUENCE [LARGE SCALE GENOMIC DNA]</scope>
    <source>
        <strain evidence="23">CSF55</strain>
    </source>
</reference>
<dbReference type="EC" id="2.4.2.26" evidence="6"/>
<protein>
    <recommendedName>
        <fullName evidence="6">protein xylosyltransferase</fullName>
        <ecNumber evidence="6">2.4.2.26</ecNumber>
    </recommendedName>
    <alternativeName>
        <fullName evidence="18">Peptide O-xylosyltransferase</fullName>
    </alternativeName>
</protein>
<keyword evidence="10" id="KW-0479">Metal-binding</keyword>
<proteinExistence type="inferred from homology"/>
<evidence type="ECO:0000256" key="15">
    <source>
        <dbReference type="ARBA" id="ARBA00023136"/>
    </source>
</evidence>
<evidence type="ECO:0000256" key="6">
    <source>
        <dbReference type="ARBA" id="ARBA00011972"/>
    </source>
</evidence>
<dbReference type="GO" id="GO:0030158">
    <property type="term" value="F:protein xylosyltransferase activity"/>
    <property type="evidence" value="ECO:0007669"/>
    <property type="project" value="UniProtKB-EC"/>
</dbReference>
<keyword evidence="12" id="KW-0735">Signal-anchor</keyword>
<dbReference type="UniPathway" id="UPA00756"/>
<comment type="similarity">
    <text evidence="5">Belongs to the glycosyltransferase 14 family. XylT subfamily.</text>
</comment>
<evidence type="ECO:0000256" key="18">
    <source>
        <dbReference type="ARBA" id="ARBA00042865"/>
    </source>
</evidence>
<keyword evidence="15" id="KW-0472">Membrane</keyword>
<dbReference type="InterPro" id="IPR043538">
    <property type="entry name" value="XYLT"/>
</dbReference>
<evidence type="ECO:0000313" key="22">
    <source>
        <dbReference type="Proteomes" id="UP000030755"/>
    </source>
</evidence>
<keyword evidence="13" id="KW-1133">Transmembrane helix</keyword>
<evidence type="ECO:0000256" key="10">
    <source>
        <dbReference type="ARBA" id="ARBA00022723"/>
    </source>
</evidence>
<evidence type="ECO:0000256" key="5">
    <source>
        <dbReference type="ARBA" id="ARBA00010195"/>
    </source>
</evidence>
<evidence type="ECO:0000313" key="23">
    <source>
        <dbReference type="Proteomes" id="UP000281549"/>
    </source>
</evidence>
<dbReference type="Proteomes" id="UP000281549">
    <property type="component" value="Unassembled WGS sequence"/>
</dbReference>
<gene>
    <name evidence="20" type="ORF">O9G_001315</name>
    <name evidence="21" type="ORF">ROZALSC1DRAFT_28521</name>
</gene>
<dbReference type="OrthoDB" id="2156316at2759"/>
<evidence type="ECO:0000256" key="4">
    <source>
        <dbReference type="ARBA" id="ARBA00005093"/>
    </source>
</evidence>
<comment type="subcellular location">
    <subcellularLocation>
        <location evidence="2">Endoplasmic reticulum membrane</location>
        <topology evidence="2">Single-pass type II membrane protein</topology>
    </subcellularLocation>
    <subcellularLocation>
        <location evidence="1">Golgi apparatus membrane</location>
        <topology evidence="1">Single-pass type II membrane protein</topology>
    </subcellularLocation>
</comment>
<organism evidence="20 22">
    <name type="scientific">Rozella allomycis (strain CSF55)</name>
    <dbReference type="NCBI Taxonomy" id="988480"/>
    <lineage>
        <taxon>Eukaryota</taxon>
        <taxon>Fungi</taxon>
        <taxon>Fungi incertae sedis</taxon>
        <taxon>Cryptomycota</taxon>
        <taxon>Cryptomycota incertae sedis</taxon>
        <taxon>Rozella</taxon>
    </lineage>
</organism>
<dbReference type="GO" id="GO:0005789">
    <property type="term" value="C:endoplasmic reticulum membrane"/>
    <property type="evidence" value="ECO:0007669"/>
    <property type="project" value="UniProtKB-SubCell"/>
</dbReference>
<dbReference type="GO" id="GO:0046872">
    <property type="term" value="F:metal ion binding"/>
    <property type="evidence" value="ECO:0007669"/>
    <property type="project" value="UniProtKB-KW"/>
</dbReference>
<reference evidence="20 22" key="1">
    <citation type="journal article" date="2013" name="Curr. Biol.">
        <title>Shared signatures of parasitism and phylogenomics unite Cryptomycota and microsporidia.</title>
        <authorList>
            <person name="James T.Y."/>
            <person name="Pelin A."/>
            <person name="Bonen L."/>
            <person name="Ahrendt S."/>
            <person name="Sain D."/>
            <person name="Corradi N."/>
            <person name="Stajich J.E."/>
        </authorList>
    </citation>
    <scope>NUCLEOTIDE SEQUENCE [LARGE SCALE GENOMIC DNA]</scope>
    <source>
        <strain evidence="20">CSF55</strain>
        <strain evidence="20">CSF55</strain>
    </source>
</reference>
<evidence type="ECO:0000256" key="8">
    <source>
        <dbReference type="ARBA" id="ARBA00022679"/>
    </source>
</evidence>
<dbReference type="GO" id="GO:0015012">
    <property type="term" value="P:heparan sulfate proteoglycan biosynthetic process"/>
    <property type="evidence" value="ECO:0007669"/>
    <property type="project" value="UniProtKB-UniPathway"/>
</dbReference>
<evidence type="ECO:0000313" key="20">
    <source>
        <dbReference type="EMBL" id="EPZ32413.1"/>
    </source>
</evidence>
<dbReference type="HOGENOM" id="CLU_261166_0_0_1"/>
<keyword evidence="9" id="KW-0812">Transmembrane</keyword>
<evidence type="ECO:0000256" key="16">
    <source>
        <dbReference type="ARBA" id="ARBA00023157"/>
    </source>
</evidence>
<dbReference type="PANTHER" id="PTHR46025">
    <property type="entry name" value="XYLOSYLTRANSFERASE OXT"/>
    <property type="match status" value="1"/>
</dbReference>
<dbReference type="EMBL" id="KE561154">
    <property type="protein sequence ID" value="EPZ32413.1"/>
    <property type="molecule type" value="Genomic_DNA"/>
</dbReference>
<dbReference type="PANTHER" id="PTHR46025:SF3">
    <property type="entry name" value="XYLOSYLTRANSFERASE OXT"/>
    <property type="match status" value="1"/>
</dbReference>
<keyword evidence="7" id="KW-0328">Glycosyltransferase</keyword>
<evidence type="ECO:0000256" key="2">
    <source>
        <dbReference type="ARBA" id="ARBA00004648"/>
    </source>
</evidence>
<keyword evidence="11" id="KW-0256">Endoplasmic reticulum</keyword>
<dbReference type="STRING" id="988480.A0A075AQC1"/>
<evidence type="ECO:0000256" key="12">
    <source>
        <dbReference type="ARBA" id="ARBA00022968"/>
    </source>
</evidence>
<name>A0A075AQC1_ROZAC</name>
<keyword evidence="17" id="KW-0325">Glycoprotein</keyword>
<evidence type="ECO:0000256" key="11">
    <source>
        <dbReference type="ARBA" id="ARBA00022824"/>
    </source>
</evidence>
<dbReference type="UniPathway" id="UPA00755"/>
<comment type="pathway">
    <text evidence="3">Glycan metabolism; chondroitin sulfate biosynthesis.</text>
</comment>
<reference evidence="21" key="3">
    <citation type="submission" date="2018-08" db="EMBL/GenBank/DDBJ databases">
        <title>Leveraging single-cell genomics to expand the Fungal Tree of Life.</title>
        <authorList>
            <consortium name="DOE Joint Genome Institute"/>
            <person name="Ahrendt S.R."/>
            <person name="Quandt C.A."/>
            <person name="Ciobanu D."/>
            <person name="Clum A."/>
            <person name="Salamov A."/>
            <person name="Andreopoulos B."/>
            <person name="Cheng J.-F."/>
            <person name="Woyke T."/>
            <person name="Pelin A."/>
            <person name="Henrissat B."/>
            <person name="Reynolds N."/>
            <person name="Benny G.L."/>
            <person name="Smith M.E."/>
            <person name="James T.Y."/>
            <person name="Grigoriev I.V."/>
        </authorList>
    </citation>
    <scope>NUCLEOTIDE SEQUENCE</scope>
    <source>
        <strain evidence="21">CSF55</strain>
    </source>
</reference>
<dbReference type="InterPro" id="IPR003406">
    <property type="entry name" value="Glyco_trans_14"/>
</dbReference>
<evidence type="ECO:0000256" key="17">
    <source>
        <dbReference type="ARBA" id="ARBA00023180"/>
    </source>
</evidence>
<evidence type="ECO:0000256" key="7">
    <source>
        <dbReference type="ARBA" id="ARBA00022676"/>
    </source>
</evidence>
<comment type="catalytic activity">
    <reaction evidence="19">
        <text>UDP-alpha-D-xylose + L-seryl-[protein] = 3-O-(beta-D-xylosyl)-L-seryl-[protein] + UDP + H(+)</text>
        <dbReference type="Rhea" id="RHEA:50192"/>
        <dbReference type="Rhea" id="RHEA-COMP:9863"/>
        <dbReference type="Rhea" id="RHEA-COMP:12567"/>
        <dbReference type="ChEBI" id="CHEBI:15378"/>
        <dbReference type="ChEBI" id="CHEBI:29999"/>
        <dbReference type="ChEBI" id="CHEBI:57632"/>
        <dbReference type="ChEBI" id="CHEBI:58223"/>
        <dbReference type="ChEBI" id="CHEBI:132085"/>
        <dbReference type="EC" id="2.4.2.26"/>
    </reaction>
</comment>
<evidence type="ECO:0000256" key="3">
    <source>
        <dbReference type="ARBA" id="ARBA00004840"/>
    </source>
</evidence>
<keyword evidence="16" id="KW-1015">Disulfide bond</keyword>
<evidence type="ECO:0000256" key="19">
    <source>
        <dbReference type="ARBA" id="ARBA00047847"/>
    </source>
</evidence>
<accession>A0A075AQC1</accession>
<dbReference type="Proteomes" id="UP000030755">
    <property type="component" value="Unassembled WGS sequence"/>
</dbReference>
<dbReference type="Pfam" id="PF02485">
    <property type="entry name" value="Branch"/>
    <property type="match status" value="1"/>
</dbReference>
<dbReference type="EMBL" id="ML005136">
    <property type="protein sequence ID" value="RKP19940.1"/>
    <property type="molecule type" value="Genomic_DNA"/>
</dbReference>
<evidence type="ECO:0000256" key="1">
    <source>
        <dbReference type="ARBA" id="ARBA00004323"/>
    </source>
</evidence>
<comment type="pathway">
    <text evidence="4">Glycan metabolism; heparan sulfate biosynthesis.</text>
</comment>
<dbReference type="GO" id="GO:0050650">
    <property type="term" value="P:chondroitin sulfate proteoglycan biosynthetic process"/>
    <property type="evidence" value="ECO:0007669"/>
    <property type="project" value="TreeGrafter"/>
</dbReference>